<gene>
    <name evidence="2" type="ORF">R0137_14205</name>
</gene>
<evidence type="ECO:0000313" key="2">
    <source>
        <dbReference type="EMBL" id="WOJ98664.1"/>
    </source>
</evidence>
<dbReference type="SUPFAM" id="SSF56281">
    <property type="entry name" value="Metallo-hydrolase/oxidoreductase"/>
    <property type="match status" value="1"/>
</dbReference>
<organism evidence="2 3">
    <name type="scientific">Congregibacter brevis</name>
    <dbReference type="NCBI Taxonomy" id="3081201"/>
    <lineage>
        <taxon>Bacteria</taxon>
        <taxon>Pseudomonadati</taxon>
        <taxon>Pseudomonadota</taxon>
        <taxon>Gammaproteobacteria</taxon>
        <taxon>Cellvibrionales</taxon>
        <taxon>Halieaceae</taxon>
        <taxon>Congregibacter</taxon>
    </lineage>
</organism>
<dbReference type="RefSeq" id="WP_407330026.1">
    <property type="nucleotide sequence ID" value="NZ_CP136865.1"/>
</dbReference>
<dbReference type="Proteomes" id="UP001626549">
    <property type="component" value="Chromosome"/>
</dbReference>
<dbReference type="SMART" id="SM00849">
    <property type="entry name" value="Lactamase_B"/>
    <property type="match status" value="1"/>
</dbReference>
<dbReference type="PANTHER" id="PTHR47619">
    <property type="entry name" value="METALLO-HYDROLASE YYCJ-RELATED"/>
    <property type="match status" value="1"/>
</dbReference>
<dbReference type="Pfam" id="PF12706">
    <property type="entry name" value="Lactamase_B_2"/>
    <property type="match status" value="1"/>
</dbReference>
<evidence type="ECO:0000259" key="1">
    <source>
        <dbReference type="SMART" id="SM00849"/>
    </source>
</evidence>
<dbReference type="EMBL" id="CP136865">
    <property type="protein sequence ID" value="WOJ98664.1"/>
    <property type="molecule type" value="Genomic_DNA"/>
</dbReference>
<dbReference type="InterPro" id="IPR001279">
    <property type="entry name" value="Metallo-B-lactamas"/>
</dbReference>
<sequence>MASLGSGSRGNATLLQADESCVLVDCGFSLREIQRRAAQRDFDLSDLDAILVTHEHSDHSSGVAALARHCDIPVYLTHGTLASGRVSNCPQVRTFNGDTQLHIGAFKVQAVTVPHDAREPVQYCFEYADQRAGVLTDLGSVTSHVRNAFDDCDLLLLEFNHDRRLLADGPYPISLKRRVGGDWGHLSNTQAAEFLAQLNLSRLKHLAIAHISEKNNSRESVETQLRELDPALLDKTVWATQADGFDWIEPSVRKPFEGRHLEPI</sequence>
<keyword evidence="3" id="KW-1185">Reference proteome</keyword>
<protein>
    <submittedName>
        <fullName evidence="2">MBL fold metallo-hydrolase</fullName>
    </submittedName>
</protein>
<dbReference type="Gene3D" id="3.60.15.10">
    <property type="entry name" value="Ribonuclease Z/Hydroxyacylglutathione hydrolase-like"/>
    <property type="match status" value="1"/>
</dbReference>
<accession>A0ABZ0IGI0</accession>
<reference evidence="2 3" key="1">
    <citation type="submission" date="2023-10" db="EMBL/GenBank/DDBJ databases">
        <title>Two novel species belonging to the OM43/NOR5 clade.</title>
        <authorList>
            <person name="Park M."/>
        </authorList>
    </citation>
    <scope>NUCLEOTIDE SEQUENCE [LARGE SCALE GENOMIC DNA]</scope>
    <source>
        <strain evidence="2 3">IMCC45268</strain>
    </source>
</reference>
<proteinExistence type="predicted"/>
<name>A0ABZ0IGI0_9GAMM</name>
<dbReference type="PANTHER" id="PTHR47619:SF1">
    <property type="entry name" value="EXODEOXYRIBONUCLEASE WALJ"/>
    <property type="match status" value="1"/>
</dbReference>
<dbReference type="InterPro" id="IPR036866">
    <property type="entry name" value="RibonucZ/Hydroxyglut_hydro"/>
</dbReference>
<evidence type="ECO:0000313" key="3">
    <source>
        <dbReference type="Proteomes" id="UP001626549"/>
    </source>
</evidence>
<feature type="domain" description="Metallo-beta-lactamase" evidence="1">
    <location>
        <begin position="9"/>
        <end position="183"/>
    </location>
</feature>
<dbReference type="InterPro" id="IPR052533">
    <property type="entry name" value="WalJ/YycJ-like"/>
</dbReference>